<dbReference type="Pfam" id="PF02170">
    <property type="entry name" value="PAZ"/>
    <property type="match status" value="1"/>
</dbReference>
<dbReference type="Gene3D" id="2.170.260.10">
    <property type="entry name" value="paz domain"/>
    <property type="match status" value="1"/>
</dbReference>
<dbReference type="CDD" id="cd02846">
    <property type="entry name" value="PAZ_argonaute_like"/>
    <property type="match status" value="1"/>
</dbReference>
<reference evidence="3" key="1">
    <citation type="submission" date="2013-12" db="EMBL/GenBank/DDBJ databases">
        <authorList>
            <person name="Aslett M."/>
        </authorList>
    </citation>
    <scope>NUCLEOTIDE SEQUENCE [LARGE SCALE GENOMIC DNA]</scope>
    <source>
        <strain evidence="3">Lindley</strain>
    </source>
</reference>
<name>A0A183CC83_GLOPA</name>
<dbReference type="AlphaFoldDB" id="A0A183CC83"/>
<evidence type="ECO:0000259" key="2">
    <source>
        <dbReference type="PROSITE" id="PS50821"/>
    </source>
</evidence>
<evidence type="ECO:0000313" key="3">
    <source>
        <dbReference type="Proteomes" id="UP000050741"/>
    </source>
</evidence>
<dbReference type="InterPro" id="IPR003100">
    <property type="entry name" value="PAZ_dom"/>
</dbReference>
<sequence length="201" mass="21864">MPNLLAVLAEHVKIPPHLLTRAVRGAPGKMTEVEEKLEEIYRSGAILRTTHLRPEERNQVLQGGTITAISACQIRAYDGVGPTVAQYYREKHGVRLQYEGAPCLEEPGRRGHVSHFPLELIQVVPRAEHQASVPTEEPAEANSAGAPDGVGAPQWWLDPPEQHGDGSPAERPKNSGEPGMGTAESRRRRRSSASSPRDGPS</sequence>
<evidence type="ECO:0000256" key="1">
    <source>
        <dbReference type="SAM" id="MobiDB-lite"/>
    </source>
</evidence>
<keyword evidence="3" id="KW-1185">Reference proteome</keyword>
<reference evidence="3" key="2">
    <citation type="submission" date="2014-05" db="EMBL/GenBank/DDBJ databases">
        <title>The genome and life-stage specific transcriptomes of Globodera pallida elucidate key aspects of plant parasitism by a cyst nematode.</title>
        <authorList>
            <person name="Cotton J.A."/>
            <person name="Lilley C.J."/>
            <person name="Jones L.M."/>
            <person name="Kikuchi T."/>
            <person name="Reid A.J."/>
            <person name="Thorpe P."/>
            <person name="Tsai I.J."/>
            <person name="Beasley H."/>
            <person name="Blok V."/>
            <person name="Cock P.J.A."/>
            <person name="Van den Akker S.E."/>
            <person name="Holroyd N."/>
            <person name="Hunt M."/>
            <person name="Mantelin S."/>
            <person name="Naghra H."/>
            <person name="Pain A."/>
            <person name="Palomares-Rius J.E."/>
            <person name="Zarowiecki M."/>
            <person name="Berriman M."/>
            <person name="Jones J.T."/>
            <person name="Urwin P.E."/>
        </authorList>
    </citation>
    <scope>NUCLEOTIDE SEQUENCE [LARGE SCALE GENOMIC DNA]</scope>
    <source>
        <strain evidence="3">Lindley</strain>
    </source>
</reference>
<dbReference type="PROSITE" id="PS50821">
    <property type="entry name" value="PAZ"/>
    <property type="match status" value="1"/>
</dbReference>
<dbReference type="Proteomes" id="UP000050741">
    <property type="component" value="Unassembled WGS sequence"/>
</dbReference>
<reference evidence="4" key="3">
    <citation type="submission" date="2016-06" db="UniProtKB">
        <authorList>
            <consortium name="WormBaseParasite"/>
        </authorList>
    </citation>
    <scope>IDENTIFICATION</scope>
</reference>
<evidence type="ECO:0000313" key="4">
    <source>
        <dbReference type="WBParaSite" id="GPLIN_001048400"/>
    </source>
</evidence>
<dbReference type="WBParaSite" id="GPLIN_001048400">
    <property type="protein sequence ID" value="GPLIN_001048400"/>
    <property type="gene ID" value="GPLIN_001048400"/>
</dbReference>
<accession>A0A183CC83</accession>
<dbReference type="GO" id="GO:0003723">
    <property type="term" value="F:RNA binding"/>
    <property type="evidence" value="ECO:0007669"/>
    <property type="project" value="InterPro"/>
</dbReference>
<feature type="domain" description="PAZ" evidence="2">
    <location>
        <begin position="29"/>
        <end position="125"/>
    </location>
</feature>
<feature type="compositionally biased region" description="Basic and acidic residues" evidence="1">
    <location>
        <begin position="160"/>
        <end position="174"/>
    </location>
</feature>
<organism evidence="3 4">
    <name type="scientific">Globodera pallida</name>
    <name type="common">Potato cyst nematode worm</name>
    <name type="synonym">Heterodera pallida</name>
    <dbReference type="NCBI Taxonomy" id="36090"/>
    <lineage>
        <taxon>Eukaryota</taxon>
        <taxon>Metazoa</taxon>
        <taxon>Ecdysozoa</taxon>
        <taxon>Nematoda</taxon>
        <taxon>Chromadorea</taxon>
        <taxon>Rhabditida</taxon>
        <taxon>Tylenchina</taxon>
        <taxon>Tylenchomorpha</taxon>
        <taxon>Tylenchoidea</taxon>
        <taxon>Heteroderidae</taxon>
        <taxon>Heteroderinae</taxon>
        <taxon>Globodera</taxon>
    </lineage>
</organism>
<feature type="region of interest" description="Disordered" evidence="1">
    <location>
        <begin position="127"/>
        <end position="201"/>
    </location>
</feature>
<dbReference type="SUPFAM" id="SSF101690">
    <property type="entry name" value="PAZ domain"/>
    <property type="match status" value="1"/>
</dbReference>
<proteinExistence type="predicted"/>
<protein>
    <submittedName>
        <fullName evidence="4">PAZ domain-containing protein</fullName>
    </submittedName>
</protein>
<dbReference type="InterPro" id="IPR036085">
    <property type="entry name" value="PAZ_dom_sf"/>
</dbReference>